<dbReference type="GO" id="GO:0042147">
    <property type="term" value="P:retrograde transport, endosome to Golgi"/>
    <property type="evidence" value="ECO:0007669"/>
    <property type="project" value="TreeGrafter"/>
</dbReference>
<dbReference type="GO" id="GO:0031902">
    <property type="term" value="C:late endosome membrane"/>
    <property type="evidence" value="ECO:0007669"/>
    <property type="project" value="TreeGrafter"/>
</dbReference>
<dbReference type="InterPro" id="IPR038407">
    <property type="entry name" value="v-SNARE_N_sf"/>
</dbReference>
<evidence type="ECO:0000259" key="11">
    <source>
        <dbReference type="SMART" id="SM00397"/>
    </source>
</evidence>
<dbReference type="GO" id="GO:0006891">
    <property type="term" value="P:intra-Golgi vesicle-mediated transport"/>
    <property type="evidence" value="ECO:0007669"/>
    <property type="project" value="TreeGrafter"/>
</dbReference>
<name>A0A2A9ND42_9AGAR</name>
<evidence type="ECO:0000313" key="12">
    <source>
        <dbReference type="EMBL" id="PFH45696.1"/>
    </source>
</evidence>
<dbReference type="InterPro" id="IPR010989">
    <property type="entry name" value="SNARE"/>
</dbReference>
<dbReference type="Gene3D" id="1.20.58.400">
    <property type="entry name" value="t-snare proteins"/>
    <property type="match status" value="1"/>
</dbReference>
<reference evidence="12 13" key="1">
    <citation type="submission" date="2014-02" db="EMBL/GenBank/DDBJ databases">
        <title>Transposable element dynamics among asymbiotic and ectomycorrhizal Amanita fungi.</title>
        <authorList>
            <consortium name="DOE Joint Genome Institute"/>
            <person name="Hess J."/>
            <person name="Skrede I."/>
            <person name="Wolfe B."/>
            <person name="LaButti K."/>
            <person name="Ohm R.A."/>
            <person name="Grigoriev I.V."/>
            <person name="Pringle A."/>
        </authorList>
    </citation>
    <scope>NUCLEOTIDE SEQUENCE [LARGE SCALE GENOMIC DNA]</scope>
    <source>
        <strain evidence="12 13">SKay4041</strain>
    </source>
</reference>
<accession>A0A2A9ND42</accession>
<dbReference type="GO" id="GO:0016236">
    <property type="term" value="P:macroautophagy"/>
    <property type="evidence" value="ECO:0007669"/>
    <property type="project" value="TreeGrafter"/>
</dbReference>
<dbReference type="GO" id="GO:0048280">
    <property type="term" value="P:vesicle fusion with Golgi apparatus"/>
    <property type="evidence" value="ECO:0007669"/>
    <property type="project" value="TreeGrafter"/>
</dbReference>
<sequence length="232" mass="26218">MDASPTTLFESYEQDFRHILLGIREKLEGHGREQRGEQRKAALRRVEIELDEADDIVSQLEIEVQGIPKSVRGQYTPRLKQAKAELLKYKKMSKDVHAQLARSDLLGPGAGSRGLRGGPTTDDPYDERNERARLLAGTEVLSDGSRRLADSTRVALEAEEQGADILRSLRAQREQIENARDTLQAADTHIDRASGTIKGMIRQMYKQRFMLSAIGVFFVLLVILILYFKLVR</sequence>
<keyword evidence="4 10" id="KW-0812">Transmembrane</keyword>
<evidence type="ECO:0000256" key="3">
    <source>
        <dbReference type="ARBA" id="ARBA00022448"/>
    </source>
</evidence>
<feature type="domain" description="T-SNARE coiled-coil homology" evidence="11">
    <location>
        <begin position="133"/>
        <end position="200"/>
    </location>
</feature>
<dbReference type="GO" id="GO:0005829">
    <property type="term" value="C:cytosol"/>
    <property type="evidence" value="ECO:0007669"/>
    <property type="project" value="GOC"/>
</dbReference>
<feature type="compositionally biased region" description="Gly residues" evidence="9">
    <location>
        <begin position="108"/>
        <end position="117"/>
    </location>
</feature>
<dbReference type="AlphaFoldDB" id="A0A2A9ND42"/>
<dbReference type="STRING" id="703135.A0A2A9ND42"/>
<dbReference type="GO" id="GO:0006896">
    <property type="term" value="P:Golgi to vacuole transport"/>
    <property type="evidence" value="ECO:0007669"/>
    <property type="project" value="TreeGrafter"/>
</dbReference>
<dbReference type="GO" id="GO:0031201">
    <property type="term" value="C:SNARE complex"/>
    <property type="evidence" value="ECO:0007669"/>
    <property type="project" value="TreeGrafter"/>
</dbReference>
<dbReference type="Pfam" id="PF12352">
    <property type="entry name" value="V-SNARE_C"/>
    <property type="match status" value="1"/>
</dbReference>
<comment type="similarity">
    <text evidence="2">Belongs to the VTI1 family.</text>
</comment>
<dbReference type="SUPFAM" id="SSF47661">
    <property type="entry name" value="t-snare proteins"/>
    <property type="match status" value="1"/>
</dbReference>
<dbReference type="GO" id="GO:0006886">
    <property type="term" value="P:intracellular protein transport"/>
    <property type="evidence" value="ECO:0007669"/>
    <property type="project" value="InterPro"/>
</dbReference>
<evidence type="ECO:0000313" key="13">
    <source>
        <dbReference type="Proteomes" id="UP000242287"/>
    </source>
</evidence>
<dbReference type="PANTHER" id="PTHR21230">
    <property type="entry name" value="VESICLE TRANSPORT V-SNARE PROTEIN VTI1-RELATED"/>
    <property type="match status" value="1"/>
</dbReference>
<dbReference type="Pfam" id="PF05008">
    <property type="entry name" value="V-SNARE"/>
    <property type="match status" value="1"/>
</dbReference>
<dbReference type="GO" id="GO:0005484">
    <property type="term" value="F:SNAP receptor activity"/>
    <property type="evidence" value="ECO:0007669"/>
    <property type="project" value="TreeGrafter"/>
</dbReference>
<evidence type="ECO:0000256" key="2">
    <source>
        <dbReference type="ARBA" id="ARBA00006108"/>
    </source>
</evidence>
<feature type="transmembrane region" description="Helical" evidence="10">
    <location>
        <begin position="209"/>
        <end position="228"/>
    </location>
</feature>
<evidence type="ECO:0000256" key="1">
    <source>
        <dbReference type="ARBA" id="ARBA00004211"/>
    </source>
</evidence>
<gene>
    <name evidence="12" type="ORF">AMATHDRAFT_51524</name>
</gene>
<dbReference type="Gene3D" id="1.20.5.110">
    <property type="match status" value="1"/>
</dbReference>
<dbReference type="GO" id="GO:0012507">
    <property type="term" value="C:ER to Golgi transport vesicle membrane"/>
    <property type="evidence" value="ECO:0007669"/>
    <property type="project" value="TreeGrafter"/>
</dbReference>
<organism evidence="12 13">
    <name type="scientific">Amanita thiersii Skay4041</name>
    <dbReference type="NCBI Taxonomy" id="703135"/>
    <lineage>
        <taxon>Eukaryota</taxon>
        <taxon>Fungi</taxon>
        <taxon>Dikarya</taxon>
        <taxon>Basidiomycota</taxon>
        <taxon>Agaricomycotina</taxon>
        <taxon>Agaricomycetes</taxon>
        <taxon>Agaricomycetidae</taxon>
        <taxon>Agaricales</taxon>
        <taxon>Pluteineae</taxon>
        <taxon>Amanitaceae</taxon>
        <taxon>Amanita</taxon>
    </lineage>
</organism>
<comment type="subcellular location">
    <subcellularLocation>
        <location evidence="1">Membrane</location>
        <topology evidence="1">Single-pass type IV membrane protein</topology>
    </subcellularLocation>
</comment>
<dbReference type="GO" id="GO:0005789">
    <property type="term" value="C:endoplasmic reticulum membrane"/>
    <property type="evidence" value="ECO:0007669"/>
    <property type="project" value="TreeGrafter"/>
</dbReference>
<protein>
    <recommendedName>
        <fullName evidence="11">t-SNARE coiled-coil homology domain-containing protein</fullName>
    </recommendedName>
</protein>
<dbReference type="PANTHER" id="PTHR21230:SF26">
    <property type="entry name" value="VESICLE TRANSPORT THROUGH INTERACTION WITH T-SNARES HOMOLOG 1A"/>
    <property type="match status" value="1"/>
</dbReference>
<dbReference type="InterPro" id="IPR007705">
    <property type="entry name" value="Vesicle_trsprt_v-SNARE_N"/>
</dbReference>
<dbReference type="InterPro" id="IPR000727">
    <property type="entry name" value="T_SNARE_dom"/>
</dbReference>
<evidence type="ECO:0000256" key="10">
    <source>
        <dbReference type="SAM" id="Phobius"/>
    </source>
</evidence>
<feature type="region of interest" description="Disordered" evidence="9">
    <location>
        <begin position="101"/>
        <end position="127"/>
    </location>
</feature>
<evidence type="ECO:0000256" key="5">
    <source>
        <dbReference type="ARBA" id="ARBA00022927"/>
    </source>
</evidence>
<proteinExistence type="inferred from homology"/>
<keyword evidence="6 10" id="KW-1133">Transmembrane helix</keyword>
<evidence type="ECO:0000256" key="6">
    <source>
        <dbReference type="ARBA" id="ARBA00022989"/>
    </source>
</evidence>
<evidence type="ECO:0000256" key="9">
    <source>
        <dbReference type="SAM" id="MobiDB-lite"/>
    </source>
</evidence>
<dbReference type="SMART" id="SM00397">
    <property type="entry name" value="t_SNARE"/>
    <property type="match status" value="1"/>
</dbReference>
<keyword evidence="3" id="KW-0813">Transport</keyword>
<dbReference type="Proteomes" id="UP000242287">
    <property type="component" value="Unassembled WGS sequence"/>
</dbReference>
<dbReference type="SUPFAM" id="SSF58038">
    <property type="entry name" value="SNARE fusion complex"/>
    <property type="match status" value="1"/>
</dbReference>
<dbReference type="GO" id="GO:0000149">
    <property type="term" value="F:SNARE binding"/>
    <property type="evidence" value="ECO:0007669"/>
    <property type="project" value="TreeGrafter"/>
</dbReference>
<keyword evidence="7" id="KW-0175">Coiled coil</keyword>
<evidence type="ECO:0000256" key="4">
    <source>
        <dbReference type="ARBA" id="ARBA00022692"/>
    </source>
</evidence>
<dbReference type="EMBL" id="KZ302309">
    <property type="protein sequence ID" value="PFH45696.1"/>
    <property type="molecule type" value="Genomic_DNA"/>
</dbReference>
<dbReference type="OrthoDB" id="430637at2759"/>
<dbReference type="FunFam" id="1.20.5.110:FF:000002">
    <property type="entry name" value="Vesicle transport through interaction with t-SNAREsB"/>
    <property type="match status" value="1"/>
</dbReference>
<keyword evidence="8 10" id="KW-0472">Membrane</keyword>
<evidence type="ECO:0000256" key="8">
    <source>
        <dbReference type="ARBA" id="ARBA00023136"/>
    </source>
</evidence>
<keyword evidence="5" id="KW-0653">Protein transport</keyword>
<evidence type="ECO:0000256" key="7">
    <source>
        <dbReference type="ARBA" id="ARBA00023054"/>
    </source>
</evidence>
<dbReference type="GO" id="GO:0005794">
    <property type="term" value="C:Golgi apparatus"/>
    <property type="evidence" value="ECO:0007669"/>
    <property type="project" value="TreeGrafter"/>
</dbReference>
<dbReference type="CDD" id="cd15862">
    <property type="entry name" value="SNARE_Vti1"/>
    <property type="match status" value="1"/>
</dbReference>
<keyword evidence="13" id="KW-1185">Reference proteome</keyword>